<feature type="compositionally biased region" description="Polar residues" evidence="4">
    <location>
        <begin position="1430"/>
        <end position="1443"/>
    </location>
</feature>
<feature type="region of interest" description="Disordered" evidence="4">
    <location>
        <begin position="810"/>
        <end position="845"/>
    </location>
</feature>
<evidence type="ECO:0000313" key="7">
    <source>
        <dbReference type="EMBL" id="KAG2321667.1"/>
    </source>
</evidence>
<evidence type="ECO:0000313" key="8">
    <source>
        <dbReference type="Proteomes" id="UP000886595"/>
    </source>
</evidence>
<dbReference type="PANTHER" id="PTHR11226:SF0">
    <property type="entry name" value="UDP-GLUCOSE:GLYCOPROTEIN GLUCOSYLTRANSFERASE"/>
    <property type="match status" value="1"/>
</dbReference>
<dbReference type="Gene3D" id="3.30.40.10">
    <property type="entry name" value="Zinc/RING finger domain, C3HC4 (zinc finger)"/>
    <property type="match status" value="1"/>
</dbReference>
<keyword evidence="8" id="KW-1185">Reference proteome</keyword>
<organism evidence="7 8">
    <name type="scientific">Brassica carinata</name>
    <name type="common">Ethiopian mustard</name>
    <name type="synonym">Abyssinian cabbage</name>
    <dbReference type="NCBI Taxonomy" id="52824"/>
    <lineage>
        <taxon>Eukaryota</taxon>
        <taxon>Viridiplantae</taxon>
        <taxon>Streptophyta</taxon>
        <taxon>Embryophyta</taxon>
        <taxon>Tracheophyta</taxon>
        <taxon>Spermatophyta</taxon>
        <taxon>Magnoliopsida</taxon>
        <taxon>eudicotyledons</taxon>
        <taxon>Gunneridae</taxon>
        <taxon>Pentapetalae</taxon>
        <taxon>rosids</taxon>
        <taxon>malvids</taxon>
        <taxon>Brassicales</taxon>
        <taxon>Brassicaceae</taxon>
        <taxon>Brassiceae</taxon>
        <taxon>Brassica</taxon>
    </lineage>
</organism>
<dbReference type="GO" id="GO:0051082">
    <property type="term" value="F:unfolded protein binding"/>
    <property type="evidence" value="ECO:0007669"/>
    <property type="project" value="TreeGrafter"/>
</dbReference>
<dbReference type="Pfam" id="PF18403">
    <property type="entry name" value="Thioredoxin_15"/>
    <property type="match status" value="1"/>
</dbReference>
<keyword evidence="2" id="KW-0863">Zinc-finger</keyword>
<dbReference type="InterPro" id="IPR040525">
    <property type="entry name" value="UGGT_TRXL_4"/>
</dbReference>
<feature type="region of interest" description="Disordered" evidence="4">
    <location>
        <begin position="771"/>
        <end position="794"/>
    </location>
</feature>
<dbReference type="Gene3D" id="1.10.245.10">
    <property type="entry name" value="SWIB/MDM2 domain"/>
    <property type="match status" value="1"/>
</dbReference>
<protein>
    <submittedName>
        <fullName evidence="7">Uncharacterized protein</fullName>
    </submittedName>
</protein>
<dbReference type="GO" id="GO:0003980">
    <property type="term" value="F:UDP-glucose:glycoprotein glucosyltransferase activity"/>
    <property type="evidence" value="ECO:0007669"/>
    <property type="project" value="InterPro"/>
</dbReference>
<evidence type="ECO:0000259" key="6">
    <source>
        <dbReference type="PROSITE" id="PS51925"/>
    </source>
</evidence>
<dbReference type="Pfam" id="PF06427">
    <property type="entry name" value="UDP-g_GGTase"/>
    <property type="match status" value="1"/>
</dbReference>
<dbReference type="InterPro" id="IPR036885">
    <property type="entry name" value="SWIB_MDM2_dom_sf"/>
</dbReference>
<dbReference type="InterPro" id="IPR003121">
    <property type="entry name" value="SWIB_MDM2_domain"/>
</dbReference>
<name>A0A8X8B4U6_BRACI</name>
<dbReference type="InterPro" id="IPR040692">
    <property type="entry name" value="UGGT_TRXL_3"/>
</dbReference>
<evidence type="ECO:0000256" key="2">
    <source>
        <dbReference type="ARBA" id="ARBA00022771"/>
    </source>
</evidence>
<evidence type="ECO:0000256" key="1">
    <source>
        <dbReference type="ARBA" id="ARBA00022723"/>
    </source>
</evidence>
<dbReference type="Proteomes" id="UP000886595">
    <property type="component" value="Unassembled WGS sequence"/>
</dbReference>
<evidence type="ECO:0000256" key="3">
    <source>
        <dbReference type="ARBA" id="ARBA00022833"/>
    </source>
</evidence>
<dbReference type="Gene3D" id="3.90.70.200">
    <property type="entry name" value="Plus-3 domain"/>
    <property type="match status" value="1"/>
</dbReference>
<dbReference type="OrthoDB" id="27683at2759"/>
<evidence type="ECO:0000259" key="5">
    <source>
        <dbReference type="PROSITE" id="PS51360"/>
    </source>
</evidence>
<keyword evidence="3" id="KW-0862">Zinc</keyword>
<proteinExistence type="predicted"/>
<accession>A0A8X8B4U6</accession>
<dbReference type="Pfam" id="PF03126">
    <property type="entry name" value="Plus-3"/>
    <property type="match status" value="1"/>
</dbReference>
<dbReference type="InterPro" id="IPR004343">
    <property type="entry name" value="Plus-3_dom"/>
</dbReference>
<evidence type="ECO:0000256" key="4">
    <source>
        <dbReference type="SAM" id="MobiDB-lite"/>
    </source>
</evidence>
<dbReference type="SUPFAM" id="SSF159042">
    <property type="entry name" value="Plus3-like"/>
    <property type="match status" value="1"/>
</dbReference>
<dbReference type="Pfam" id="PF25980">
    <property type="entry name" value="NERD_plant"/>
    <property type="match status" value="1"/>
</dbReference>
<dbReference type="Pfam" id="PF18402">
    <property type="entry name" value="Thioredoxin_14"/>
    <property type="match status" value="1"/>
</dbReference>
<dbReference type="Pfam" id="PF02201">
    <property type="entry name" value="SWIB"/>
    <property type="match status" value="1"/>
</dbReference>
<dbReference type="GO" id="GO:0036503">
    <property type="term" value="P:ERAD pathway"/>
    <property type="evidence" value="ECO:0007669"/>
    <property type="project" value="TreeGrafter"/>
</dbReference>
<dbReference type="InterPro" id="IPR058668">
    <property type="entry name" value="NERD_dom"/>
</dbReference>
<dbReference type="PROSITE" id="PS51360">
    <property type="entry name" value="PLUS3"/>
    <property type="match status" value="1"/>
</dbReference>
<reference evidence="7 8" key="1">
    <citation type="submission" date="2020-02" db="EMBL/GenBank/DDBJ databases">
        <authorList>
            <person name="Ma Q."/>
            <person name="Huang Y."/>
            <person name="Song X."/>
            <person name="Pei D."/>
        </authorList>
    </citation>
    <scope>NUCLEOTIDE SEQUENCE [LARGE SCALE GENOMIC DNA]</scope>
    <source>
        <strain evidence="7">Sxm20200214</strain>
        <tissue evidence="7">Leaf</tissue>
    </source>
</reference>
<dbReference type="GO" id="GO:0018279">
    <property type="term" value="P:protein N-linked glycosylation via asparagine"/>
    <property type="evidence" value="ECO:0007669"/>
    <property type="project" value="TreeGrafter"/>
</dbReference>
<dbReference type="GO" id="GO:0003677">
    <property type="term" value="F:DNA binding"/>
    <property type="evidence" value="ECO:0007669"/>
    <property type="project" value="InterPro"/>
</dbReference>
<dbReference type="SUPFAM" id="SSF47592">
    <property type="entry name" value="SWIB/MDM2 domain"/>
    <property type="match status" value="1"/>
</dbReference>
<dbReference type="EMBL" id="JAAMPC010000003">
    <property type="protein sequence ID" value="KAG2321667.1"/>
    <property type="molecule type" value="Genomic_DNA"/>
</dbReference>
<dbReference type="CDD" id="cd10567">
    <property type="entry name" value="SWIB-MDM2_like"/>
    <property type="match status" value="1"/>
</dbReference>
<dbReference type="PROSITE" id="PS51925">
    <property type="entry name" value="SWIB_MDM2"/>
    <property type="match status" value="1"/>
</dbReference>
<feature type="domain" description="Plus3" evidence="5">
    <location>
        <begin position="1227"/>
        <end position="1351"/>
    </location>
</feature>
<dbReference type="GO" id="GO:0008270">
    <property type="term" value="F:zinc ion binding"/>
    <property type="evidence" value="ECO:0007669"/>
    <property type="project" value="UniProtKB-KW"/>
</dbReference>
<dbReference type="InterPro" id="IPR009448">
    <property type="entry name" value="UDP-g_GGtrans"/>
</dbReference>
<sequence length="1451" mass="164867">MVKIILIPDGAIRKLLLTTPLSEPDSYRVDFRSEHVNYLNNLEEDDMYKRWRSNINEILMPAFPGQLRYIRKNLFHAVYVIDPATACGLESIDTLRSLYENQVPVRFGVLLYSTQVIKNIEDNGGQIQSYDAETNSQVKEDISTMVFTSLWNINHTPFLYIKEHHGIQTAFQFLGNVNRLRTESADSSEEDIEQQHVDGAFVETILYFFASLLICKVLISWQCLSQEETLLNAMNDELPKIQEQVYYGQIESRSNVLDKLLSESGLSRYNPQIIGGGKNKPRYVSLASSTKSGESMLDDVNYLHSPETSDDVKHVTHLLAVDVTTKKGMKLLHEGVRYLIGGSKSARLGVLFSSSPNVDPYSLLFIKFFEITASSFSHKEKALHFLDKLCSFYEREYLFKTSVESGSSQMPIDKILELAEEYGLPSKAYQSRLVESLDEELRKRMVKVAQFLSWELGLESDANAIISNGRVSDFPVDEKTFMGHDLHLLESMEFNQRVKPVQEIIEGIEWQGVDPDLLTSKYFSDVFMLVSSAMATRDRSSESARFEVLSSDYSAVMLGNENATIHIDAVIDPLSPTGQKLASLLQVLQKHVQTSMRIVLNPMSSLVDIPLKNYYRYVLPNTDDYSSTNFDVDGPKAFFANMPLSKTLTMNLDVPEPWLVEPVIAIYHYAAGSFEVESLVLTGHCSEKDHEAPRGLQLILGTKNRPHLVDTLVMANLGYWQMKVSPGVWYLQLAPGRSSELYVLKGGNDGSQDQSSLKRITIDDLRGKKKGKEHEKLLVPTDGDDGVQQNNERGSWNSNFLKWASGFVGGRQQSMKEGTKRSKPSSDSRVKATARDGEGGGGGGGEGVGGLVLHLQRRDCPKAYHASCVENDITAGESDDSYICEWHSCYLCGKKPKLLCLCCPHSVCESCVTHAEFIQLRENKGLCNQCQEYVVVLEEIQKYDAAGDKLDLTDTNTFECLFLECWEIAKQQEDITFEDVLRAKSSQRKVTKLKHKDDRRSSLIDACTSKSQNTVAKLKHAVDRKHPLSDHKVDYAEDCRTVGKNKSTVLIRWCSKPLIDFLTSIGEDTRRAMSQRSVESVIHKYILQENLLDQKKKKKVRCDEKLYSIFGKSSVKQRKIHRLLDAHFKGNLEQLECNTRSERGFSVKNERVSLPCKKKQRIERSHEKTYEKEVKPQIWPAKTRENEVKPQIWPTKACKNEVKPEMLPTETCVKEVKPEMRPTGFATINAENLKLVYLRKSLVLELLKKHNESFGKKVVGSFVKVKNDPRDRIAYQILQVTGIRTADDQSQGLLLDVAGMASSVSISKLDDSDISKEEIEHLKQKVTNGLLRQPTVVEMEQKAKALHEDITKHWIARQLIILQKRINFANEKGWRTEYPFRSYHLKTHLNYEYLEQRERLQKPSEQERLLRETPRIIEDLIEVKREPDASSESNKQGNMSGMSQEAAIEID</sequence>
<dbReference type="PROSITE" id="PS00518">
    <property type="entry name" value="ZF_RING_1"/>
    <property type="match status" value="1"/>
</dbReference>
<dbReference type="InterPro" id="IPR036128">
    <property type="entry name" value="Plus3-like_sf"/>
</dbReference>
<feature type="domain" description="DM2" evidence="6">
    <location>
        <begin position="1047"/>
        <end position="1130"/>
    </location>
</feature>
<gene>
    <name evidence="7" type="ORF">Bca52824_014880</name>
</gene>
<comment type="caution">
    <text evidence="7">The sequence shown here is derived from an EMBL/GenBank/DDBJ whole genome shotgun (WGS) entry which is preliminary data.</text>
</comment>
<dbReference type="SMART" id="SM00719">
    <property type="entry name" value="Plus3"/>
    <property type="match status" value="1"/>
</dbReference>
<dbReference type="InterPro" id="IPR017907">
    <property type="entry name" value="Znf_RING_CS"/>
</dbReference>
<dbReference type="InterPro" id="IPR013083">
    <property type="entry name" value="Znf_RING/FYVE/PHD"/>
</dbReference>
<feature type="region of interest" description="Disordered" evidence="4">
    <location>
        <begin position="1422"/>
        <end position="1451"/>
    </location>
</feature>
<dbReference type="GO" id="GO:0005783">
    <property type="term" value="C:endoplasmic reticulum"/>
    <property type="evidence" value="ECO:0007669"/>
    <property type="project" value="TreeGrafter"/>
</dbReference>
<keyword evidence="1" id="KW-0479">Metal-binding</keyword>
<dbReference type="PANTHER" id="PTHR11226">
    <property type="entry name" value="UDP-GLUCOSE GLYCOPROTEIN:GLUCOSYLTRANSFERASE"/>
    <property type="match status" value="1"/>
</dbReference>
<feature type="compositionally biased region" description="Basic and acidic residues" evidence="4">
    <location>
        <begin position="817"/>
        <end position="838"/>
    </location>
</feature>